<dbReference type="OrthoDB" id="9806149at2"/>
<evidence type="ECO:0000256" key="1">
    <source>
        <dbReference type="ARBA" id="ARBA00022741"/>
    </source>
</evidence>
<sequence>MTPAVDLRGASVLRAGNVAVDNVDLMVAPGTWCGIIGANGSGKTSLLRALAGRLPFQKGSCRIDGEERISDRAGRARHFGFAPPPEMLPDALRVRDILALVAGDVDCALQSVGPLCDVLGISDLLSRWIGDCSAGMRQRVAVASAFADGKPAIILDEPFNWLDPVALFDLREELRRRVTQGLTLITALHDLPSIATMCHGAIMMADGEVAMALDSDTLRAGAADTKRFERHTIEALRSKRS</sequence>
<dbReference type="Pfam" id="PF00005">
    <property type="entry name" value="ABC_tran"/>
    <property type="match status" value="1"/>
</dbReference>
<dbReference type="Proteomes" id="UP000295493">
    <property type="component" value="Unassembled WGS sequence"/>
</dbReference>
<dbReference type="RefSeq" id="WP_133496199.1">
    <property type="nucleotide sequence ID" value="NZ_BMLU01000009.1"/>
</dbReference>
<dbReference type="AlphaFoldDB" id="A0A4R6FIR4"/>
<dbReference type="SUPFAM" id="SSF52540">
    <property type="entry name" value="P-loop containing nucleoside triphosphate hydrolases"/>
    <property type="match status" value="1"/>
</dbReference>
<dbReference type="Gene3D" id="3.40.50.300">
    <property type="entry name" value="P-loop containing nucleotide triphosphate hydrolases"/>
    <property type="match status" value="1"/>
</dbReference>
<evidence type="ECO:0000256" key="2">
    <source>
        <dbReference type="ARBA" id="ARBA00022840"/>
    </source>
</evidence>
<organism evidence="4 5">
    <name type="scientific">Stakelama pacifica</name>
    <dbReference type="NCBI Taxonomy" id="517720"/>
    <lineage>
        <taxon>Bacteria</taxon>
        <taxon>Pseudomonadati</taxon>
        <taxon>Pseudomonadota</taxon>
        <taxon>Alphaproteobacteria</taxon>
        <taxon>Sphingomonadales</taxon>
        <taxon>Sphingomonadaceae</taxon>
        <taxon>Stakelama</taxon>
    </lineage>
</organism>
<gene>
    <name evidence="4" type="ORF">EV664_109120</name>
</gene>
<dbReference type="GO" id="GO:0016887">
    <property type="term" value="F:ATP hydrolysis activity"/>
    <property type="evidence" value="ECO:0007669"/>
    <property type="project" value="InterPro"/>
</dbReference>
<dbReference type="EMBL" id="SNWD01000009">
    <property type="protein sequence ID" value="TDN80730.1"/>
    <property type="molecule type" value="Genomic_DNA"/>
</dbReference>
<proteinExistence type="predicted"/>
<dbReference type="InterPro" id="IPR003593">
    <property type="entry name" value="AAA+_ATPase"/>
</dbReference>
<evidence type="ECO:0000313" key="5">
    <source>
        <dbReference type="Proteomes" id="UP000295493"/>
    </source>
</evidence>
<dbReference type="PANTHER" id="PTHR43158">
    <property type="entry name" value="SKFA PEPTIDE EXPORT ATP-BINDING PROTEIN SKFE"/>
    <property type="match status" value="1"/>
</dbReference>
<dbReference type="PROSITE" id="PS00211">
    <property type="entry name" value="ABC_TRANSPORTER_1"/>
    <property type="match status" value="1"/>
</dbReference>
<evidence type="ECO:0000313" key="4">
    <source>
        <dbReference type="EMBL" id="TDN80730.1"/>
    </source>
</evidence>
<protein>
    <submittedName>
        <fullName evidence="4">ABC-2 type transport system ATP-binding protein/manganese transport system ATP-binding protein</fullName>
    </submittedName>
</protein>
<keyword evidence="5" id="KW-1185">Reference proteome</keyword>
<keyword evidence="2 4" id="KW-0067">ATP-binding</keyword>
<dbReference type="InterPro" id="IPR017871">
    <property type="entry name" value="ABC_transporter-like_CS"/>
</dbReference>
<dbReference type="SMART" id="SM00382">
    <property type="entry name" value="AAA"/>
    <property type="match status" value="1"/>
</dbReference>
<accession>A0A4R6FIR4</accession>
<feature type="domain" description="ABC transporter" evidence="3">
    <location>
        <begin position="5"/>
        <end position="231"/>
    </location>
</feature>
<evidence type="ECO:0000259" key="3">
    <source>
        <dbReference type="PROSITE" id="PS50893"/>
    </source>
</evidence>
<keyword evidence="1" id="KW-0547">Nucleotide-binding</keyword>
<dbReference type="InterPro" id="IPR003439">
    <property type="entry name" value="ABC_transporter-like_ATP-bd"/>
</dbReference>
<dbReference type="PROSITE" id="PS50893">
    <property type="entry name" value="ABC_TRANSPORTER_2"/>
    <property type="match status" value="1"/>
</dbReference>
<dbReference type="GO" id="GO:0005524">
    <property type="term" value="F:ATP binding"/>
    <property type="evidence" value="ECO:0007669"/>
    <property type="project" value="UniProtKB-KW"/>
</dbReference>
<comment type="caution">
    <text evidence="4">The sequence shown here is derived from an EMBL/GenBank/DDBJ whole genome shotgun (WGS) entry which is preliminary data.</text>
</comment>
<dbReference type="InterPro" id="IPR027417">
    <property type="entry name" value="P-loop_NTPase"/>
</dbReference>
<name>A0A4R6FIR4_9SPHN</name>
<dbReference type="PANTHER" id="PTHR43158:SF2">
    <property type="entry name" value="SKFA PEPTIDE EXPORT ATP-BINDING PROTEIN SKFE"/>
    <property type="match status" value="1"/>
</dbReference>
<reference evidence="4 5" key="1">
    <citation type="submission" date="2019-03" db="EMBL/GenBank/DDBJ databases">
        <title>Genomic Encyclopedia of Type Strains, Phase IV (KMG-IV): sequencing the most valuable type-strain genomes for metagenomic binning, comparative biology and taxonomic classification.</title>
        <authorList>
            <person name="Goeker M."/>
        </authorList>
    </citation>
    <scope>NUCLEOTIDE SEQUENCE [LARGE SCALE GENOMIC DNA]</scope>
    <source>
        <strain evidence="4 5">DSM 25059</strain>
    </source>
</reference>